<feature type="transmembrane region" description="Helical" evidence="9">
    <location>
        <begin position="252"/>
        <end position="274"/>
    </location>
</feature>
<dbReference type="AlphaFoldDB" id="A0A965GE52"/>
<feature type="domain" description="ABC transmembrane type-1" evidence="10">
    <location>
        <begin position="142"/>
        <end position="328"/>
    </location>
</feature>
<comment type="subcellular location">
    <subcellularLocation>
        <location evidence="1 9">Cell membrane</location>
        <topology evidence="1 9">Multi-pass membrane protein</topology>
    </subcellularLocation>
</comment>
<dbReference type="InterPro" id="IPR050366">
    <property type="entry name" value="BP-dependent_transpt_permease"/>
</dbReference>
<sequence length="359" mass="39078">MLKLGKKKQVNENLDLTGENAIANKETAGLSQSQIVLKRFLRHRAAVFSVGMLISIIIFVFSAIDSKIGPISINGWWKHKTDDLPPLLYEGCPDGTVGCPTISLKPKWLGGAGIGFGEHPFGQDDIGRDYFALVMRGAQRSVMVMFIIGFFAATIGIVVGAVAGYFRGWIDAVLMRFTDFIITIPSVIIGAVIGAKFGNLGAAVLAVYLGLFAWTGLSRLVRGEFLSLREREFVDAARVAGASARRIIFKHILPNAVGVIIVSVTLLLSGAILLETALSYLGFGIVSPDVSLGLLISNYQAAFSTRPWLFWYPGFFIIAIALSINFIGDGLRDAFDPRQKRAISKKDRLRAIVGIRNKE</sequence>
<evidence type="ECO:0000256" key="5">
    <source>
        <dbReference type="ARBA" id="ARBA00022856"/>
    </source>
</evidence>
<keyword evidence="5" id="KW-0571">Peptide transport</keyword>
<feature type="transmembrane region" description="Helical" evidence="9">
    <location>
        <begin position="309"/>
        <end position="328"/>
    </location>
</feature>
<evidence type="ECO:0000259" key="10">
    <source>
        <dbReference type="PROSITE" id="PS50928"/>
    </source>
</evidence>
<organism evidence="11 12">
    <name type="scientific">Candidatus Fonsibacter lacus</name>
    <dbReference type="NCBI Taxonomy" id="2576439"/>
    <lineage>
        <taxon>Bacteria</taxon>
        <taxon>Pseudomonadati</taxon>
        <taxon>Pseudomonadota</taxon>
        <taxon>Alphaproteobacteria</taxon>
        <taxon>Candidatus Pelagibacterales</taxon>
        <taxon>Candidatus Pelagibacterales incertae sedis</taxon>
        <taxon>Candidatus Fonsibacter</taxon>
    </lineage>
</organism>
<feature type="transmembrane region" description="Helical" evidence="9">
    <location>
        <begin position="200"/>
        <end position="221"/>
    </location>
</feature>
<dbReference type="GO" id="GO:0015833">
    <property type="term" value="P:peptide transport"/>
    <property type="evidence" value="ECO:0007669"/>
    <property type="project" value="UniProtKB-KW"/>
</dbReference>
<dbReference type="PANTHER" id="PTHR43386">
    <property type="entry name" value="OLIGOPEPTIDE TRANSPORT SYSTEM PERMEASE PROTEIN APPC"/>
    <property type="match status" value="1"/>
</dbReference>
<keyword evidence="7 9" id="KW-1133">Transmembrane helix</keyword>
<keyword evidence="6" id="KW-0653">Protein transport</keyword>
<dbReference type="PROSITE" id="PS50928">
    <property type="entry name" value="ABC_TM1"/>
    <property type="match status" value="1"/>
</dbReference>
<dbReference type="Proteomes" id="UP000740727">
    <property type="component" value="Unassembled WGS sequence"/>
</dbReference>
<dbReference type="InterPro" id="IPR000515">
    <property type="entry name" value="MetI-like"/>
</dbReference>
<reference evidence="11" key="1">
    <citation type="submission" date="2018-10" db="EMBL/GenBank/DDBJ databases">
        <title>Iterative Subtractive Binning of Freshwater Chronoseries Metagenomes Recovers Nearly Complete Genomes from over Four Hundred Novel Species.</title>
        <authorList>
            <person name="Rodriguez-R L.M."/>
            <person name="Tsementzi D."/>
            <person name="Luo C."/>
            <person name="Konstantinidis K.T."/>
        </authorList>
    </citation>
    <scope>NUCLEOTIDE SEQUENCE</scope>
    <source>
        <strain evidence="11">WB5_2A_028</strain>
    </source>
</reference>
<keyword evidence="2 9" id="KW-0813">Transport</keyword>
<keyword evidence="3" id="KW-1003">Cell membrane</keyword>
<dbReference type="SUPFAM" id="SSF161098">
    <property type="entry name" value="MetI-like"/>
    <property type="match status" value="1"/>
</dbReference>
<comment type="caution">
    <text evidence="11">The sequence shown here is derived from an EMBL/GenBank/DDBJ whole genome shotgun (WGS) entry which is preliminary data.</text>
</comment>
<keyword evidence="8 9" id="KW-0472">Membrane</keyword>
<dbReference type="Gene3D" id="1.10.3720.10">
    <property type="entry name" value="MetI-like"/>
    <property type="match status" value="1"/>
</dbReference>
<gene>
    <name evidence="11" type="ORF">EBT44_03995</name>
</gene>
<name>A0A965GE52_9PROT</name>
<evidence type="ECO:0000256" key="2">
    <source>
        <dbReference type="ARBA" id="ARBA00022448"/>
    </source>
</evidence>
<comment type="similarity">
    <text evidence="9">Belongs to the binding-protein-dependent transport system permease family.</text>
</comment>
<dbReference type="EMBL" id="RFXN01000042">
    <property type="protein sequence ID" value="NBR93982.1"/>
    <property type="molecule type" value="Genomic_DNA"/>
</dbReference>
<evidence type="ECO:0000256" key="3">
    <source>
        <dbReference type="ARBA" id="ARBA00022475"/>
    </source>
</evidence>
<dbReference type="GO" id="GO:0015031">
    <property type="term" value="P:protein transport"/>
    <property type="evidence" value="ECO:0007669"/>
    <property type="project" value="UniProtKB-KW"/>
</dbReference>
<evidence type="ECO:0000256" key="6">
    <source>
        <dbReference type="ARBA" id="ARBA00022927"/>
    </source>
</evidence>
<evidence type="ECO:0000313" key="12">
    <source>
        <dbReference type="Proteomes" id="UP000740727"/>
    </source>
</evidence>
<evidence type="ECO:0000256" key="4">
    <source>
        <dbReference type="ARBA" id="ARBA00022692"/>
    </source>
</evidence>
<dbReference type="GO" id="GO:0055085">
    <property type="term" value="P:transmembrane transport"/>
    <property type="evidence" value="ECO:0007669"/>
    <property type="project" value="InterPro"/>
</dbReference>
<feature type="transmembrane region" description="Helical" evidence="9">
    <location>
        <begin position="45"/>
        <end position="64"/>
    </location>
</feature>
<dbReference type="InterPro" id="IPR035906">
    <property type="entry name" value="MetI-like_sf"/>
</dbReference>
<keyword evidence="4 9" id="KW-0812">Transmembrane</keyword>
<dbReference type="PANTHER" id="PTHR43386:SF1">
    <property type="entry name" value="D,D-DIPEPTIDE TRANSPORT SYSTEM PERMEASE PROTEIN DDPC-RELATED"/>
    <property type="match status" value="1"/>
</dbReference>
<protein>
    <submittedName>
        <fullName evidence="11">ABC transporter permease</fullName>
    </submittedName>
</protein>
<feature type="transmembrane region" description="Helical" evidence="9">
    <location>
        <begin position="142"/>
        <end position="166"/>
    </location>
</feature>
<evidence type="ECO:0000256" key="1">
    <source>
        <dbReference type="ARBA" id="ARBA00004651"/>
    </source>
</evidence>
<evidence type="ECO:0000256" key="8">
    <source>
        <dbReference type="ARBA" id="ARBA00023136"/>
    </source>
</evidence>
<feature type="transmembrane region" description="Helical" evidence="9">
    <location>
        <begin position="173"/>
        <end position="194"/>
    </location>
</feature>
<dbReference type="GO" id="GO:0005886">
    <property type="term" value="C:plasma membrane"/>
    <property type="evidence" value="ECO:0007669"/>
    <property type="project" value="UniProtKB-SubCell"/>
</dbReference>
<accession>A0A965GE52</accession>
<proteinExistence type="inferred from homology"/>
<dbReference type="CDD" id="cd06261">
    <property type="entry name" value="TM_PBP2"/>
    <property type="match status" value="1"/>
</dbReference>
<evidence type="ECO:0000256" key="9">
    <source>
        <dbReference type="RuleBase" id="RU363032"/>
    </source>
</evidence>
<evidence type="ECO:0000313" key="11">
    <source>
        <dbReference type="EMBL" id="NBR93982.1"/>
    </source>
</evidence>
<evidence type="ECO:0000256" key="7">
    <source>
        <dbReference type="ARBA" id="ARBA00022989"/>
    </source>
</evidence>
<dbReference type="Pfam" id="PF00528">
    <property type="entry name" value="BPD_transp_1"/>
    <property type="match status" value="1"/>
</dbReference>